<name>A0A1T5H0S2_9SPHN</name>
<dbReference type="PANTHER" id="PTHR42760">
    <property type="entry name" value="SHORT-CHAIN DEHYDROGENASES/REDUCTASES FAMILY MEMBER"/>
    <property type="match status" value="1"/>
</dbReference>
<proteinExistence type="inferred from homology"/>
<dbReference type="Gene3D" id="3.40.50.720">
    <property type="entry name" value="NAD(P)-binding Rossmann-like Domain"/>
    <property type="match status" value="1"/>
</dbReference>
<dbReference type="InterPro" id="IPR036291">
    <property type="entry name" value="NAD(P)-bd_dom_sf"/>
</dbReference>
<dbReference type="Pfam" id="PF13561">
    <property type="entry name" value="adh_short_C2"/>
    <property type="match status" value="1"/>
</dbReference>
<dbReference type="InterPro" id="IPR002347">
    <property type="entry name" value="SDR_fam"/>
</dbReference>
<dbReference type="PRINTS" id="PR00080">
    <property type="entry name" value="SDRFAMILY"/>
</dbReference>
<evidence type="ECO:0000313" key="2">
    <source>
        <dbReference type="EMBL" id="SKC14272.1"/>
    </source>
</evidence>
<dbReference type="GO" id="GO:0016616">
    <property type="term" value="F:oxidoreductase activity, acting on the CH-OH group of donors, NAD or NADP as acceptor"/>
    <property type="evidence" value="ECO:0007669"/>
    <property type="project" value="TreeGrafter"/>
</dbReference>
<organism evidence="2 3">
    <name type="scientific">Rhizorhabdus histidinilytica</name>
    <dbReference type="NCBI Taxonomy" id="439228"/>
    <lineage>
        <taxon>Bacteria</taxon>
        <taxon>Pseudomonadati</taxon>
        <taxon>Pseudomonadota</taxon>
        <taxon>Alphaproteobacteria</taxon>
        <taxon>Sphingomonadales</taxon>
        <taxon>Sphingomonadaceae</taxon>
        <taxon>Rhizorhabdus</taxon>
    </lineage>
</organism>
<dbReference type="SUPFAM" id="SSF51735">
    <property type="entry name" value="NAD(P)-binding Rossmann-fold domains"/>
    <property type="match status" value="1"/>
</dbReference>
<dbReference type="STRING" id="439228.SAMN06295920_1278"/>
<protein>
    <submittedName>
        <fullName evidence="2">NAD(P)-dependent dehydrogenase, short-chain alcohol dehydrogenase family</fullName>
    </submittedName>
</protein>
<dbReference type="Proteomes" id="UP000189818">
    <property type="component" value="Unassembled WGS sequence"/>
</dbReference>
<dbReference type="OrthoDB" id="5457012at2"/>
<dbReference type="EMBL" id="FUYM01000027">
    <property type="protein sequence ID" value="SKC14272.1"/>
    <property type="molecule type" value="Genomic_DNA"/>
</dbReference>
<sequence length="263" mass="27565">MIGSLEGRVALVTGCTGGIGKVISSALAEAGATVVGADMLDDGGAFTEAVPDGRYLRLDVTDEQDWRKTIGTIDAEHGRLDILVHVAGIVVVEKMVNTTLEQWRRQMAVNVDGPFLGTKAAAELMARTGATLPHGSSIIIISSVAGLIGSPLHAGYCASKGAVRLFAKACAMEFAALGQKIRINTVHPSGVRTGMVDHILQRFIDEGFFASLEDAEKGMAPAHPIGRMADPIDVAKAVRFLASDESGYMLGSELVVDGGYTAQ</sequence>
<reference evidence="3" key="1">
    <citation type="submission" date="2017-02" db="EMBL/GenBank/DDBJ databases">
        <authorList>
            <person name="Varghese N."/>
            <person name="Submissions S."/>
        </authorList>
    </citation>
    <scope>NUCLEOTIDE SEQUENCE [LARGE SCALE GENOMIC DNA]</scope>
    <source>
        <strain evidence="3">UM2</strain>
    </source>
</reference>
<dbReference type="RefSeq" id="WP_079651121.1">
    <property type="nucleotide sequence ID" value="NZ_FUYM01000027.1"/>
</dbReference>
<evidence type="ECO:0000256" key="1">
    <source>
        <dbReference type="ARBA" id="ARBA00006484"/>
    </source>
</evidence>
<comment type="similarity">
    <text evidence="1">Belongs to the short-chain dehydrogenases/reductases (SDR) family.</text>
</comment>
<dbReference type="AlphaFoldDB" id="A0A1T5H0S2"/>
<gene>
    <name evidence="2" type="ORF">SAMN06295920_1278</name>
</gene>
<accession>A0A1T5H0S2</accession>
<evidence type="ECO:0000313" key="3">
    <source>
        <dbReference type="Proteomes" id="UP000189818"/>
    </source>
</evidence>
<keyword evidence="3" id="KW-1185">Reference proteome</keyword>
<dbReference type="PRINTS" id="PR00081">
    <property type="entry name" value="GDHRDH"/>
</dbReference>
<dbReference type="FunFam" id="3.40.50.720:FF:000084">
    <property type="entry name" value="Short-chain dehydrogenase reductase"/>
    <property type="match status" value="1"/>
</dbReference>
<dbReference type="PANTHER" id="PTHR42760:SF124">
    <property type="entry name" value="SHORT-CHAIN DEHYDROGENASE_REDUCTASE"/>
    <property type="match status" value="1"/>
</dbReference>